<dbReference type="InterPro" id="IPR002937">
    <property type="entry name" value="Amino_oxidase"/>
</dbReference>
<evidence type="ECO:0000313" key="3">
    <source>
        <dbReference type="Proteomes" id="UP001187221"/>
    </source>
</evidence>
<dbReference type="InterPro" id="IPR036188">
    <property type="entry name" value="FAD/NAD-bd_sf"/>
</dbReference>
<reference evidence="2 3" key="1">
    <citation type="submission" date="2023-06" db="EMBL/GenBank/DDBJ databases">
        <title>Draft genome sequence of Novosphingobium sp. strain IK01.</title>
        <authorList>
            <person name="Hatamoto M."/>
            <person name="Ikarashi T."/>
            <person name="Yamaguchi T."/>
        </authorList>
    </citation>
    <scope>NUCLEOTIDE SEQUENCE [LARGE SCALE GENOMIC DNA]</scope>
    <source>
        <strain evidence="2 3">IK01</strain>
    </source>
</reference>
<organism evidence="2 3">
    <name type="scientific">Novosphingobium pituita</name>
    <dbReference type="NCBI Taxonomy" id="3056842"/>
    <lineage>
        <taxon>Bacteria</taxon>
        <taxon>Pseudomonadati</taxon>
        <taxon>Pseudomonadota</taxon>
        <taxon>Alphaproteobacteria</taxon>
        <taxon>Sphingomonadales</taxon>
        <taxon>Sphingomonadaceae</taxon>
        <taxon>Novosphingobium</taxon>
    </lineage>
</organism>
<comment type="caution">
    <text evidence="2">The sequence shown here is derived from an EMBL/GenBank/DDBJ whole genome shotgun (WGS) entry which is preliminary data.</text>
</comment>
<dbReference type="InterPro" id="IPR050464">
    <property type="entry name" value="Zeta_carotene_desat/Oxidored"/>
</dbReference>
<dbReference type="Proteomes" id="UP001187221">
    <property type="component" value="Unassembled WGS sequence"/>
</dbReference>
<dbReference type="RefSeq" id="WP_317974572.1">
    <property type="nucleotide sequence ID" value="NZ_BTFW01000001.1"/>
</dbReference>
<dbReference type="PANTHER" id="PTHR42923:SF47">
    <property type="entry name" value="BLR3003 PROTEIN"/>
    <property type="match status" value="1"/>
</dbReference>
<sequence length="417" mass="43895">MSRAPFSRATVVGGGLAGLSSAVQLTRAGLPLALHEGARQAGGRCRSYHDSQIGKVIDNGNHLVLSGNGAVARFRATVGATTPLAGPGSASFAFHDLRDGSGWTLRMNEGPLPWWVAVPSRRVPGTRLADYAALAKLMKRADVPISSVIATHGPLWERLLDPVLLAVLNTPPGEGSLRLTANVLRETIARGGKALHPCVAVPSLAEAFINPALAWLASHGARAELGQRLRALTFEGDRVASLDWGQGPQPVAPDEAVILAVPSWVAQGLVPGLSAPDTFHSIVNAHYDFPLPAGAPPMLGLLGGTAEWVFGFDDRVSVTISAADHLVDSPREEIAQACWNDICRAFGIAAPLPAWQVVKEKRATFSATPEQDAKRPPARTAWRNLFLAGDWTATGLPATIEGALRSGETAAALVMAR</sequence>
<feature type="domain" description="Amine oxidase" evidence="1">
    <location>
        <begin position="16"/>
        <end position="414"/>
    </location>
</feature>
<name>A0ABQ6P8U6_9SPHN</name>
<dbReference type="InterPro" id="IPR017830">
    <property type="entry name" value="SQase_HpnE"/>
</dbReference>
<evidence type="ECO:0000259" key="1">
    <source>
        <dbReference type="Pfam" id="PF01593"/>
    </source>
</evidence>
<dbReference type="Gene3D" id="3.50.50.60">
    <property type="entry name" value="FAD/NAD(P)-binding domain"/>
    <property type="match status" value="2"/>
</dbReference>
<evidence type="ECO:0000313" key="2">
    <source>
        <dbReference type="EMBL" id="GMM60807.1"/>
    </source>
</evidence>
<protein>
    <submittedName>
        <fullName evidence="2">Hydroxysqualene dehydroxylase HpnE</fullName>
    </submittedName>
</protein>
<gene>
    <name evidence="2" type="primary">hpnE</name>
    <name evidence="2" type="ORF">NUTIK01_15840</name>
</gene>
<dbReference type="EMBL" id="BTFW01000001">
    <property type="protein sequence ID" value="GMM60807.1"/>
    <property type="molecule type" value="Genomic_DNA"/>
</dbReference>
<dbReference type="SUPFAM" id="SSF51905">
    <property type="entry name" value="FAD/NAD(P)-binding domain"/>
    <property type="match status" value="1"/>
</dbReference>
<accession>A0ABQ6P8U6</accession>
<keyword evidence="3" id="KW-1185">Reference proteome</keyword>
<dbReference type="Gene3D" id="3.90.660.10">
    <property type="match status" value="1"/>
</dbReference>
<dbReference type="PANTHER" id="PTHR42923">
    <property type="entry name" value="PROTOPORPHYRINOGEN OXIDASE"/>
    <property type="match status" value="1"/>
</dbReference>
<dbReference type="Pfam" id="PF01593">
    <property type="entry name" value="Amino_oxidase"/>
    <property type="match status" value="1"/>
</dbReference>
<dbReference type="NCBIfam" id="TIGR03467">
    <property type="entry name" value="HpnE"/>
    <property type="match status" value="1"/>
</dbReference>
<proteinExistence type="predicted"/>